<organism evidence="7 8">
    <name type="scientific">Paramuricea clavata</name>
    <name type="common">Red gorgonian</name>
    <name type="synonym">Violescent sea-whip</name>
    <dbReference type="NCBI Taxonomy" id="317549"/>
    <lineage>
        <taxon>Eukaryota</taxon>
        <taxon>Metazoa</taxon>
        <taxon>Cnidaria</taxon>
        <taxon>Anthozoa</taxon>
        <taxon>Octocorallia</taxon>
        <taxon>Malacalcyonacea</taxon>
        <taxon>Plexauridae</taxon>
        <taxon>Paramuricea</taxon>
    </lineage>
</organism>
<comment type="similarity">
    <text evidence="6">Belongs to the ephrin family.</text>
</comment>
<protein>
    <submittedName>
        <fullName evidence="7">Ephrin-B2a-like isoform X1</fullName>
    </submittedName>
</protein>
<evidence type="ECO:0000256" key="2">
    <source>
        <dbReference type="ARBA" id="ARBA00022729"/>
    </source>
</evidence>
<comment type="caution">
    <text evidence="7">The sequence shown here is derived from an EMBL/GenBank/DDBJ whole genome shotgun (WGS) entry which is preliminary data.</text>
</comment>
<keyword evidence="3" id="KW-0472">Membrane</keyword>
<dbReference type="GO" id="GO:0048013">
    <property type="term" value="P:ephrin receptor signaling pathway"/>
    <property type="evidence" value="ECO:0007669"/>
    <property type="project" value="TreeGrafter"/>
</dbReference>
<sequence length="405" mass="45933">MRIASVVFCIGILVISECLGYYYPPVFWHWQNCVFRKLRESYGTNETKEYFMKVLPQNKLRIVCPSSITINDWIGRYNRDRYQNFWLVDKNGYDNCKVNDDTNPSMNKLIMTCNSPKNVIIKTFQFHPRFSQQEPRFVPGRHYYFIATGGGDAKTLQDKSGGHCTKYHMKLHIYVCNPKKETCIWEQPYCEPTYEFERVMTSYSRSLPPPTRGVVTLAPLPPTLPPSPSINKQAMTFRPTNVIATEPKNGIAEEQRDRECQNEDDGASVHMILNFVLGGVILFMAVVIVILSCGLARKSEPARPASGAFSAVSTQEPNGNLYQESARYIQPLYTPAKSPPQTPISLNPPFYLAPMAEIRPRSSSNRNAFNNAVYGRRQDSVDAQAGQIEVSPMLSDNYPNTPEPV</sequence>
<dbReference type="OrthoDB" id="5979659at2759"/>
<evidence type="ECO:0000256" key="6">
    <source>
        <dbReference type="PROSITE-ProRule" id="PRU00884"/>
    </source>
</evidence>
<keyword evidence="4" id="KW-1015">Disulfide bond</keyword>
<dbReference type="PANTHER" id="PTHR11304:SF29">
    <property type="entry name" value="EPHRIN"/>
    <property type="match status" value="1"/>
</dbReference>
<dbReference type="GO" id="GO:0007411">
    <property type="term" value="P:axon guidance"/>
    <property type="evidence" value="ECO:0007669"/>
    <property type="project" value="TreeGrafter"/>
</dbReference>
<evidence type="ECO:0000256" key="1">
    <source>
        <dbReference type="ARBA" id="ARBA00004370"/>
    </source>
</evidence>
<gene>
    <name evidence="7" type="ORF">PACLA_8A067404</name>
</gene>
<evidence type="ECO:0000313" key="8">
    <source>
        <dbReference type="Proteomes" id="UP001152795"/>
    </source>
</evidence>
<name>A0A7D9D4W7_PARCT</name>
<dbReference type="InterPro" id="IPR001799">
    <property type="entry name" value="Ephrin_RBD"/>
</dbReference>
<dbReference type="SUPFAM" id="SSF49503">
    <property type="entry name" value="Cupredoxins"/>
    <property type="match status" value="1"/>
</dbReference>
<keyword evidence="5" id="KW-0325">Glycoprotein</keyword>
<dbReference type="InterPro" id="IPR008972">
    <property type="entry name" value="Cupredoxin"/>
</dbReference>
<reference evidence="7" key="1">
    <citation type="submission" date="2020-04" db="EMBL/GenBank/DDBJ databases">
        <authorList>
            <person name="Alioto T."/>
            <person name="Alioto T."/>
            <person name="Gomez Garrido J."/>
        </authorList>
    </citation>
    <scope>NUCLEOTIDE SEQUENCE</scope>
    <source>
        <strain evidence="7">A484AB</strain>
    </source>
</reference>
<proteinExistence type="inferred from homology"/>
<dbReference type="GO" id="GO:0005886">
    <property type="term" value="C:plasma membrane"/>
    <property type="evidence" value="ECO:0007669"/>
    <property type="project" value="TreeGrafter"/>
</dbReference>
<dbReference type="Pfam" id="PF00812">
    <property type="entry name" value="Ephrin"/>
    <property type="match status" value="1"/>
</dbReference>
<evidence type="ECO:0000256" key="3">
    <source>
        <dbReference type="ARBA" id="ARBA00023136"/>
    </source>
</evidence>
<dbReference type="Gene3D" id="2.60.40.420">
    <property type="entry name" value="Cupredoxins - blue copper proteins"/>
    <property type="match status" value="1"/>
</dbReference>
<dbReference type="Proteomes" id="UP001152795">
    <property type="component" value="Unassembled WGS sequence"/>
</dbReference>
<comment type="subcellular location">
    <subcellularLocation>
        <location evidence="1">Membrane</location>
    </subcellularLocation>
</comment>
<dbReference type="InterPro" id="IPR031328">
    <property type="entry name" value="Ephrin"/>
</dbReference>
<dbReference type="AlphaFoldDB" id="A0A7D9D4W7"/>
<keyword evidence="2" id="KW-0732">Signal</keyword>
<dbReference type="GO" id="GO:0046875">
    <property type="term" value="F:ephrin receptor binding"/>
    <property type="evidence" value="ECO:0007669"/>
    <property type="project" value="TreeGrafter"/>
</dbReference>
<evidence type="ECO:0000256" key="4">
    <source>
        <dbReference type="ARBA" id="ARBA00023157"/>
    </source>
</evidence>
<dbReference type="PROSITE" id="PS51551">
    <property type="entry name" value="EPHRIN_RBD_2"/>
    <property type="match status" value="1"/>
</dbReference>
<dbReference type="PANTHER" id="PTHR11304">
    <property type="entry name" value="EPHRIN"/>
    <property type="match status" value="1"/>
</dbReference>
<evidence type="ECO:0000256" key="5">
    <source>
        <dbReference type="ARBA" id="ARBA00023180"/>
    </source>
</evidence>
<dbReference type="EMBL" id="CACRXK020000023">
    <property type="protein sequence ID" value="CAB3976972.1"/>
    <property type="molecule type" value="Genomic_DNA"/>
</dbReference>
<comment type="caution">
    <text evidence="6">Lacks conserved residue(s) required for the propagation of feature annotation.</text>
</comment>
<keyword evidence="8" id="KW-1185">Reference proteome</keyword>
<accession>A0A7D9D4W7</accession>
<evidence type="ECO:0000313" key="7">
    <source>
        <dbReference type="EMBL" id="CAB3976972.1"/>
    </source>
</evidence>